<dbReference type="Proteomes" id="UP000824469">
    <property type="component" value="Unassembled WGS sequence"/>
</dbReference>
<evidence type="ECO:0000313" key="7">
    <source>
        <dbReference type="EMBL" id="KAH9311209.1"/>
    </source>
</evidence>
<evidence type="ECO:0000259" key="6">
    <source>
        <dbReference type="Pfam" id="PF04577"/>
    </source>
</evidence>
<feature type="domain" description="Glycosyltransferase 61 catalytic" evidence="6">
    <location>
        <begin position="204"/>
        <end position="344"/>
    </location>
</feature>
<keyword evidence="5" id="KW-1133">Transmembrane helix</keyword>
<protein>
    <recommendedName>
        <fullName evidence="6">Glycosyltransferase 61 catalytic domain-containing protein</fullName>
    </recommendedName>
</protein>
<evidence type="ECO:0000256" key="3">
    <source>
        <dbReference type="ARBA" id="ARBA00022679"/>
    </source>
</evidence>
<dbReference type="EMBL" id="JAHRHJ020000006">
    <property type="protein sequence ID" value="KAH9311209.1"/>
    <property type="molecule type" value="Genomic_DNA"/>
</dbReference>
<keyword evidence="2" id="KW-0328">Glycosyltransferase</keyword>
<dbReference type="PANTHER" id="PTHR20961">
    <property type="entry name" value="GLYCOSYLTRANSFERASE"/>
    <property type="match status" value="1"/>
</dbReference>
<keyword evidence="4" id="KW-0325">Glycoprotein</keyword>
<dbReference type="InterPro" id="IPR007657">
    <property type="entry name" value="Glycosyltransferase_61"/>
</dbReference>
<proteinExistence type="predicted"/>
<evidence type="ECO:0000256" key="1">
    <source>
        <dbReference type="ARBA" id="ARBA00004323"/>
    </source>
</evidence>
<dbReference type="OMA" id="MPNFMRF"/>
<keyword evidence="3" id="KW-0808">Transferase</keyword>
<feature type="non-terminal residue" evidence="7">
    <location>
        <position position="345"/>
    </location>
</feature>
<dbReference type="Pfam" id="PF04577">
    <property type="entry name" value="Glyco_transf_61"/>
    <property type="match status" value="1"/>
</dbReference>
<reference evidence="7 8" key="1">
    <citation type="journal article" date="2021" name="Nat. Plants">
        <title>The Taxus genome provides insights into paclitaxel biosynthesis.</title>
        <authorList>
            <person name="Xiong X."/>
            <person name="Gou J."/>
            <person name="Liao Q."/>
            <person name="Li Y."/>
            <person name="Zhou Q."/>
            <person name="Bi G."/>
            <person name="Li C."/>
            <person name="Du R."/>
            <person name="Wang X."/>
            <person name="Sun T."/>
            <person name="Guo L."/>
            <person name="Liang H."/>
            <person name="Lu P."/>
            <person name="Wu Y."/>
            <person name="Zhang Z."/>
            <person name="Ro D.K."/>
            <person name="Shang Y."/>
            <person name="Huang S."/>
            <person name="Yan J."/>
        </authorList>
    </citation>
    <scope>NUCLEOTIDE SEQUENCE [LARGE SCALE GENOMIC DNA]</scope>
    <source>
        <strain evidence="7">Ta-2019</strain>
    </source>
</reference>
<dbReference type="GO" id="GO:0016763">
    <property type="term" value="F:pentosyltransferase activity"/>
    <property type="evidence" value="ECO:0007669"/>
    <property type="project" value="UniProtKB-ARBA"/>
</dbReference>
<comment type="subcellular location">
    <subcellularLocation>
        <location evidence="1">Golgi apparatus membrane</location>
        <topology evidence="1">Single-pass type II membrane protein</topology>
    </subcellularLocation>
</comment>
<evidence type="ECO:0000256" key="4">
    <source>
        <dbReference type="ARBA" id="ARBA00023180"/>
    </source>
</evidence>
<comment type="caution">
    <text evidence="7">The sequence shown here is derived from an EMBL/GenBank/DDBJ whole genome shotgun (WGS) entry which is preliminary data.</text>
</comment>
<evidence type="ECO:0000256" key="2">
    <source>
        <dbReference type="ARBA" id="ARBA00022676"/>
    </source>
</evidence>
<dbReference type="AlphaFoldDB" id="A0AA38KZV4"/>
<sequence>MVRCRKKMQTLQFTTKNCFNRSVVPLLILCFVTPLLIIHLTPTLPREFSLNSAPEPSCENPGPRFVVEDSGFCIGNCRSECFPRVKKLCVSPSEVAYCKMEKEKEQIESTQLMPKFMRFHGEHSTIPTANSSCAQEKKGIVGLSLVADQRYLPLHKPNPHHEAEKIIPALLFKKNHQEFNHTFYWFSTPSEVSEWGKGFLEAFNMQTKVKYMNFPVRKNSTVCFEDAIVFSAGTTLYYVPDRDTNDWLRQHVLQYCSIPIVNASWPPRNVAILDRTSGSRRLKNKDMVAQILSQMLGIRARQGYSGIGSFCNQVRQVAEEDLIIVPHGSQNVNLLFARKGAVVIE</sequence>
<dbReference type="GO" id="GO:0000139">
    <property type="term" value="C:Golgi membrane"/>
    <property type="evidence" value="ECO:0007669"/>
    <property type="project" value="UniProtKB-SubCell"/>
</dbReference>
<accession>A0AA38KZV4</accession>
<name>A0AA38KZV4_TAXCH</name>
<keyword evidence="8" id="KW-1185">Reference proteome</keyword>
<dbReference type="InterPro" id="IPR049625">
    <property type="entry name" value="Glyco_transf_61_cat"/>
</dbReference>
<feature type="transmembrane region" description="Helical" evidence="5">
    <location>
        <begin position="21"/>
        <end position="40"/>
    </location>
</feature>
<organism evidence="7 8">
    <name type="scientific">Taxus chinensis</name>
    <name type="common">Chinese yew</name>
    <name type="synonym">Taxus wallichiana var. chinensis</name>
    <dbReference type="NCBI Taxonomy" id="29808"/>
    <lineage>
        <taxon>Eukaryota</taxon>
        <taxon>Viridiplantae</taxon>
        <taxon>Streptophyta</taxon>
        <taxon>Embryophyta</taxon>
        <taxon>Tracheophyta</taxon>
        <taxon>Spermatophyta</taxon>
        <taxon>Pinopsida</taxon>
        <taxon>Pinidae</taxon>
        <taxon>Conifers II</taxon>
        <taxon>Cupressales</taxon>
        <taxon>Taxaceae</taxon>
        <taxon>Taxus</taxon>
    </lineage>
</organism>
<keyword evidence="5" id="KW-0812">Transmembrane</keyword>
<evidence type="ECO:0000256" key="5">
    <source>
        <dbReference type="SAM" id="Phobius"/>
    </source>
</evidence>
<dbReference type="PANTHER" id="PTHR20961:SF140">
    <property type="entry name" value="GLYCOSYLTRANSFERASE"/>
    <property type="match status" value="1"/>
</dbReference>
<evidence type="ECO:0000313" key="8">
    <source>
        <dbReference type="Proteomes" id="UP000824469"/>
    </source>
</evidence>
<gene>
    <name evidence="7" type="ORF">KI387_026244</name>
</gene>
<keyword evidence="5" id="KW-0472">Membrane</keyword>